<evidence type="ECO:0000259" key="9">
    <source>
        <dbReference type="Pfam" id="PF01103"/>
    </source>
</evidence>
<keyword evidence="5" id="KW-0934">Plastid</keyword>
<proteinExistence type="inferred from homology"/>
<dbReference type="EMBL" id="FNXT01001287">
    <property type="protein sequence ID" value="SZX77496.1"/>
    <property type="molecule type" value="Genomic_DNA"/>
</dbReference>
<evidence type="ECO:0000313" key="12">
    <source>
        <dbReference type="Proteomes" id="UP000256970"/>
    </source>
</evidence>
<dbReference type="PANTHER" id="PTHR12815">
    <property type="entry name" value="SORTING AND ASSEMBLY MACHINERY SAMM50 PROTEIN FAMILY MEMBER"/>
    <property type="match status" value="1"/>
</dbReference>
<dbReference type="InterPro" id="IPR039910">
    <property type="entry name" value="D15-like"/>
</dbReference>
<dbReference type="PANTHER" id="PTHR12815:SF18">
    <property type="entry name" value="SORTING AND ASSEMBLY MACHINERY COMPONENT 50 HOMOLOG"/>
    <property type="match status" value="1"/>
</dbReference>
<evidence type="ECO:0000313" key="10">
    <source>
        <dbReference type="EMBL" id="SZX69725.1"/>
    </source>
</evidence>
<dbReference type="Pfam" id="PF01103">
    <property type="entry name" value="Omp85"/>
    <property type="match status" value="1"/>
</dbReference>
<dbReference type="Proteomes" id="UP000256970">
    <property type="component" value="Unassembled WGS sequence"/>
</dbReference>
<evidence type="ECO:0000313" key="11">
    <source>
        <dbReference type="EMBL" id="SZX77496.1"/>
    </source>
</evidence>
<comment type="similarity">
    <text evidence="2">Belongs to the SAM50/omp85 family.</text>
</comment>
<keyword evidence="12" id="KW-1185">Reference proteome</keyword>
<feature type="region of interest" description="Disordered" evidence="8">
    <location>
        <begin position="1"/>
        <end position="36"/>
    </location>
</feature>
<keyword evidence="6" id="KW-0472">Membrane</keyword>
<gene>
    <name evidence="10" type="ORF">BQ4739_LOCUS10010</name>
    <name evidence="11" type="ORF">BQ4739_LOCUS17858</name>
</gene>
<feature type="domain" description="Bacterial surface antigen (D15)" evidence="9">
    <location>
        <begin position="205"/>
        <end position="590"/>
    </location>
</feature>
<dbReference type="GO" id="GO:0005741">
    <property type="term" value="C:mitochondrial outer membrane"/>
    <property type="evidence" value="ECO:0007669"/>
    <property type="project" value="UniProtKB-SubCell"/>
</dbReference>
<dbReference type="AlphaFoldDB" id="A0A383WL73"/>
<dbReference type="STRING" id="3088.A0A383WL73"/>
<evidence type="ECO:0000256" key="6">
    <source>
        <dbReference type="ARBA" id="ARBA00023136"/>
    </source>
</evidence>
<keyword evidence="5" id="KW-1002">Plastid outer membrane</keyword>
<comment type="subcellular location">
    <subcellularLocation>
        <location evidence="1">Mitochondrion outer membrane</location>
        <topology evidence="1">Multi-pass membrane protein</topology>
    </subcellularLocation>
    <subcellularLocation>
        <location evidence="7">Plastid</location>
        <location evidence="7">Chloroplast outer membrane</location>
    </subcellularLocation>
</comment>
<name>A0A383WL73_TETOB</name>
<sequence length="596" mass="62851">MTEATAGAAAAATAPEQGQQQQQQQQAKEQKKGPSLQDLYLQVRDKPCRVVDVRVESLGPEIEGPGGLTQSPKPLRLKQEILDRELDRVYEAKTLREVHEALERSVEVLRQLEVFDDITALIDSQPLVSCCFVISSAGLERSVEVLRQLEVFDDITALIDSQPLDEPDSCSVQMVLQEVGRYKFGGGTYTQGGEYSVEGNMVARNVLGVADQWAVTGEIGTRSSKNFAASFRLPRARGTGVTPELRLLQTFANQQLHSSWSEATRGLSLGVVSADNPGMSLAYEYGWRVLSTDAHASRSVINQRGDYLKAALRCSCSFEGGGRNSSEVLPTEGWQLRLTNEIGGLAPGAARLRYVRQQLHGSWATALAEGLSLHIEGSTGLLLPCWAPSSCSSSKASSLPERFYLGGVESNLRGFDTRGVGPSEPRRIATAAAGSRSSSAGSGGSDAAAAAAAGGGEPITRDALGGDVFGSVYAALMMRLPGKAGDLGVHAHLFANGGSSALLQQAGGSSSGSSAGGGAAADHGAGFGGLLGGIGEKLRSSGRELGATFRWSAGVGLVFPTQLGRLEANYCWVLTSQEHDRLRRGFSFGFAANMGL</sequence>
<feature type="region of interest" description="Disordered" evidence="8">
    <location>
        <begin position="429"/>
        <end position="451"/>
    </location>
</feature>
<feature type="compositionally biased region" description="Low complexity" evidence="8">
    <location>
        <begin position="1"/>
        <end position="27"/>
    </location>
</feature>
<dbReference type="GO" id="GO:0009707">
    <property type="term" value="C:chloroplast outer membrane"/>
    <property type="evidence" value="ECO:0007669"/>
    <property type="project" value="UniProtKB-SubCell"/>
</dbReference>
<dbReference type="InterPro" id="IPR000184">
    <property type="entry name" value="Bac_surfAg_D15"/>
</dbReference>
<organism evidence="11 12">
    <name type="scientific">Tetradesmus obliquus</name>
    <name type="common">Green alga</name>
    <name type="synonym">Acutodesmus obliquus</name>
    <dbReference type="NCBI Taxonomy" id="3088"/>
    <lineage>
        <taxon>Eukaryota</taxon>
        <taxon>Viridiplantae</taxon>
        <taxon>Chlorophyta</taxon>
        <taxon>core chlorophytes</taxon>
        <taxon>Chlorophyceae</taxon>
        <taxon>CS clade</taxon>
        <taxon>Sphaeropleales</taxon>
        <taxon>Scenedesmaceae</taxon>
        <taxon>Tetradesmus</taxon>
    </lineage>
</organism>
<evidence type="ECO:0000256" key="8">
    <source>
        <dbReference type="SAM" id="MobiDB-lite"/>
    </source>
</evidence>
<evidence type="ECO:0000256" key="4">
    <source>
        <dbReference type="ARBA" id="ARBA00022692"/>
    </source>
</evidence>
<dbReference type="Gene3D" id="2.40.160.50">
    <property type="entry name" value="membrane protein fhac: a member of the omp85/tpsb transporter family"/>
    <property type="match status" value="1"/>
</dbReference>
<keyword evidence="4" id="KW-0812">Transmembrane</keyword>
<reference evidence="11 12" key="1">
    <citation type="submission" date="2016-10" db="EMBL/GenBank/DDBJ databases">
        <authorList>
            <person name="Cai Z."/>
        </authorList>
    </citation>
    <scope>NUCLEOTIDE SEQUENCE [LARGE SCALE GENOMIC DNA]</scope>
</reference>
<evidence type="ECO:0000256" key="3">
    <source>
        <dbReference type="ARBA" id="ARBA00022452"/>
    </source>
</evidence>
<evidence type="ECO:0000256" key="2">
    <source>
        <dbReference type="ARBA" id="ARBA00010913"/>
    </source>
</evidence>
<protein>
    <recommendedName>
        <fullName evidence="9">Bacterial surface antigen (D15) domain-containing protein</fullName>
    </recommendedName>
</protein>
<accession>A0A383WL73</accession>
<keyword evidence="3" id="KW-1134">Transmembrane beta strand</keyword>
<evidence type="ECO:0000256" key="1">
    <source>
        <dbReference type="ARBA" id="ARBA00004374"/>
    </source>
</evidence>
<evidence type="ECO:0000256" key="5">
    <source>
        <dbReference type="ARBA" id="ARBA00022805"/>
    </source>
</evidence>
<dbReference type="EMBL" id="FNXT01000951">
    <property type="protein sequence ID" value="SZX69725.1"/>
    <property type="molecule type" value="Genomic_DNA"/>
</dbReference>
<evidence type="ECO:0000256" key="7">
    <source>
        <dbReference type="ARBA" id="ARBA00024013"/>
    </source>
</evidence>